<feature type="non-terminal residue" evidence="1">
    <location>
        <position position="10"/>
    </location>
</feature>
<proteinExistence type="predicted"/>
<gene>
    <name evidence="1" type="ORF">FPHYL_8908</name>
</gene>
<comment type="caution">
    <text evidence="1">The sequence shown here is derived from an EMBL/GenBank/DDBJ whole genome shotgun (WGS) entry which is preliminary data.</text>
</comment>
<sequence>MGATVSDDDK</sequence>
<protein>
    <submittedName>
        <fullName evidence="1">Uncharacterized protein</fullName>
    </submittedName>
</protein>
<dbReference type="EMBL" id="JAAOAQ010000352">
    <property type="protein sequence ID" value="KAF5552538.1"/>
    <property type="molecule type" value="Genomic_DNA"/>
</dbReference>
<evidence type="ECO:0000313" key="1">
    <source>
        <dbReference type="EMBL" id="KAF5552538.1"/>
    </source>
</evidence>
<reference evidence="1 2" key="1">
    <citation type="submission" date="2020-05" db="EMBL/GenBank/DDBJ databases">
        <title>Identification and distribution of gene clusters putatively required for synthesis of sphingolipid metabolism inhibitors in phylogenetically diverse species of the filamentous fungus Fusarium.</title>
        <authorList>
            <person name="Kim H.-S."/>
            <person name="Busman M."/>
            <person name="Brown D.W."/>
            <person name="Divon H."/>
            <person name="Uhlig S."/>
            <person name="Proctor R.H."/>
        </authorList>
    </citation>
    <scope>NUCLEOTIDE SEQUENCE [LARGE SCALE GENOMIC DNA]</scope>
    <source>
        <strain evidence="1 2">NRRL 13617</strain>
    </source>
</reference>
<name>A0A8H5JBZ3_9HYPO</name>
<evidence type="ECO:0000313" key="2">
    <source>
        <dbReference type="Proteomes" id="UP000582016"/>
    </source>
</evidence>
<accession>A0A8H5JBZ3</accession>
<keyword evidence="2" id="KW-1185">Reference proteome</keyword>
<organism evidence="1 2">
    <name type="scientific">Fusarium phyllophilum</name>
    <dbReference type="NCBI Taxonomy" id="47803"/>
    <lineage>
        <taxon>Eukaryota</taxon>
        <taxon>Fungi</taxon>
        <taxon>Dikarya</taxon>
        <taxon>Ascomycota</taxon>
        <taxon>Pezizomycotina</taxon>
        <taxon>Sordariomycetes</taxon>
        <taxon>Hypocreomycetidae</taxon>
        <taxon>Hypocreales</taxon>
        <taxon>Nectriaceae</taxon>
        <taxon>Fusarium</taxon>
        <taxon>Fusarium fujikuroi species complex</taxon>
    </lineage>
</organism>
<dbReference type="Proteomes" id="UP000582016">
    <property type="component" value="Unassembled WGS sequence"/>
</dbReference>